<dbReference type="Proteomes" id="UP000243579">
    <property type="component" value="Unassembled WGS sequence"/>
</dbReference>
<evidence type="ECO:0000256" key="7">
    <source>
        <dbReference type="RuleBase" id="RU361156"/>
    </source>
</evidence>
<evidence type="ECO:0000256" key="2">
    <source>
        <dbReference type="ARBA" id="ARBA00022645"/>
    </source>
</evidence>
<evidence type="ECO:0000313" key="9">
    <source>
        <dbReference type="EMBL" id="OQR96452.1"/>
    </source>
</evidence>
<keyword evidence="4" id="KW-0732">Signal</keyword>
<keyword evidence="10" id="KW-1185">Reference proteome</keyword>
<sequence length="478" mass="52498">MAENAPLFRVATHPRPPKRSSTTRNLLLAGLAAAAVFGATFHVVKHPTPLTHLATPTFKAYNGSDFCDSTYQESGYIPLPHKVDDNYFYWFFESRSDPAADPLVLWLTGGPGSSSLLALLTENGPCSISDNITTVRNPYSWTNHANVIWLDQPTGVGFSYSTSPKDDDHDEVDVGRNIYAFLQTFLASHPKYAKNPFFITGESYGGHYVPSAAHYILTQQLLPRNHGPRINLRGISIGNGLTDPVTQIPLSAALAVTNAYNLSLVPPSELTQLLEDAVHAGVLAQQCGSDRQSCIDALTLWDDRVIGAMTQSSRNPYDIREFCDPDCFDETHNAAQFLNSPRVQATLGVHKPWVMTNETTYADFSADFMQDYVSFVPELLAHGVRVLVYAGDADLMCNWVGNEAWTKALEWPGKLAFNAAVVAPLVVRGTSHGEVRSSGHLSFVRIYEAGHMVPTNQPAASLALIERFFNNLPLDKDV</sequence>
<dbReference type="EC" id="3.4.16.-" evidence="7"/>
<keyword evidence="3 7" id="KW-0645">Protease</keyword>
<dbReference type="GO" id="GO:0006508">
    <property type="term" value="P:proteolysis"/>
    <property type="evidence" value="ECO:0007669"/>
    <property type="project" value="UniProtKB-KW"/>
</dbReference>
<comment type="similarity">
    <text evidence="1 7">Belongs to the peptidase S10 family.</text>
</comment>
<dbReference type="Gene3D" id="3.40.50.1820">
    <property type="entry name" value="alpha/beta hydrolase"/>
    <property type="match status" value="1"/>
</dbReference>
<evidence type="ECO:0000256" key="5">
    <source>
        <dbReference type="ARBA" id="ARBA00022801"/>
    </source>
</evidence>
<dbReference type="PANTHER" id="PTHR11802">
    <property type="entry name" value="SERINE PROTEASE FAMILY S10 SERINE CARBOXYPEPTIDASE"/>
    <property type="match status" value="1"/>
</dbReference>
<feature type="region of interest" description="Disordered" evidence="8">
    <location>
        <begin position="1"/>
        <end position="22"/>
    </location>
</feature>
<proteinExistence type="inferred from homology"/>
<reference evidence="9 10" key="1">
    <citation type="journal article" date="2014" name="Genome Biol. Evol.">
        <title>The secreted proteins of Achlya hypogyna and Thraustotheca clavata identify the ancestral oomycete secretome and reveal gene acquisitions by horizontal gene transfer.</title>
        <authorList>
            <person name="Misner I."/>
            <person name="Blouin N."/>
            <person name="Leonard G."/>
            <person name="Richards T.A."/>
            <person name="Lane C.E."/>
        </authorList>
    </citation>
    <scope>NUCLEOTIDE SEQUENCE [LARGE SCALE GENOMIC DNA]</scope>
    <source>
        <strain evidence="9 10">ATCC 48635</strain>
    </source>
</reference>
<dbReference type="PANTHER" id="PTHR11802:SF113">
    <property type="entry name" value="SERINE CARBOXYPEPTIDASE CTSA-4.1"/>
    <property type="match status" value="1"/>
</dbReference>
<comment type="caution">
    <text evidence="9">The sequence shown here is derived from an EMBL/GenBank/DDBJ whole genome shotgun (WGS) entry which is preliminary data.</text>
</comment>
<organism evidence="9 10">
    <name type="scientific">Achlya hypogyna</name>
    <name type="common">Oomycete</name>
    <name type="synonym">Protoachlya hypogyna</name>
    <dbReference type="NCBI Taxonomy" id="1202772"/>
    <lineage>
        <taxon>Eukaryota</taxon>
        <taxon>Sar</taxon>
        <taxon>Stramenopiles</taxon>
        <taxon>Oomycota</taxon>
        <taxon>Saprolegniomycetes</taxon>
        <taxon>Saprolegniales</taxon>
        <taxon>Achlyaceae</taxon>
        <taxon>Achlya</taxon>
    </lineage>
</organism>
<protein>
    <recommendedName>
        <fullName evidence="7">Carboxypeptidase</fullName>
        <ecNumber evidence="7">3.4.16.-</ecNumber>
    </recommendedName>
</protein>
<dbReference type="Pfam" id="PF00450">
    <property type="entry name" value="Peptidase_S10"/>
    <property type="match status" value="1"/>
</dbReference>
<evidence type="ECO:0000313" key="10">
    <source>
        <dbReference type="Proteomes" id="UP000243579"/>
    </source>
</evidence>
<dbReference type="PRINTS" id="PR00724">
    <property type="entry name" value="CRBOXYPTASEC"/>
</dbReference>
<evidence type="ECO:0000256" key="6">
    <source>
        <dbReference type="ARBA" id="ARBA00023180"/>
    </source>
</evidence>
<evidence type="ECO:0000256" key="1">
    <source>
        <dbReference type="ARBA" id="ARBA00009431"/>
    </source>
</evidence>
<dbReference type="Gene3D" id="1.10.287.410">
    <property type="match status" value="1"/>
</dbReference>
<dbReference type="PROSITE" id="PS00131">
    <property type="entry name" value="CARBOXYPEPT_SER_SER"/>
    <property type="match status" value="1"/>
</dbReference>
<dbReference type="InterPro" id="IPR001563">
    <property type="entry name" value="Peptidase_S10"/>
</dbReference>
<dbReference type="EMBL" id="JNBR01000144">
    <property type="protein sequence ID" value="OQR96452.1"/>
    <property type="molecule type" value="Genomic_DNA"/>
</dbReference>
<dbReference type="SUPFAM" id="SSF53474">
    <property type="entry name" value="alpha/beta-Hydrolases"/>
    <property type="match status" value="1"/>
</dbReference>
<gene>
    <name evidence="9" type="ORF">ACHHYP_15786</name>
</gene>
<evidence type="ECO:0000256" key="3">
    <source>
        <dbReference type="ARBA" id="ARBA00022670"/>
    </source>
</evidence>
<accession>A0A1V9ZEQ4</accession>
<keyword evidence="6" id="KW-0325">Glycoprotein</keyword>
<keyword evidence="2 7" id="KW-0121">Carboxypeptidase</keyword>
<dbReference type="InterPro" id="IPR029058">
    <property type="entry name" value="AB_hydrolase_fold"/>
</dbReference>
<dbReference type="InterPro" id="IPR018202">
    <property type="entry name" value="Ser_caboxypep_ser_AS"/>
</dbReference>
<keyword evidence="5 7" id="KW-0378">Hydrolase</keyword>
<evidence type="ECO:0000256" key="8">
    <source>
        <dbReference type="SAM" id="MobiDB-lite"/>
    </source>
</evidence>
<evidence type="ECO:0000256" key="4">
    <source>
        <dbReference type="ARBA" id="ARBA00022729"/>
    </source>
</evidence>
<dbReference type="OrthoDB" id="443318at2759"/>
<name>A0A1V9ZEQ4_ACHHY</name>
<dbReference type="AlphaFoldDB" id="A0A1V9ZEQ4"/>
<dbReference type="GO" id="GO:0004185">
    <property type="term" value="F:serine-type carboxypeptidase activity"/>
    <property type="evidence" value="ECO:0007669"/>
    <property type="project" value="UniProtKB-UniRule"/>
</dbReference>